<dbReference type="GO" id="GO:0005829">
    <property type="term" value="C:cytosol"/>
    <property type="evidence" value="ECO:0007669"/>
    <property type="project" value="TreeGrafter"/>
</dbReference>
<dbReference type="Pfam" id="PF05173">
    <property type="entry name" value="DapB_C"/>
    <property type="match status" value="1"/>
</dbReference>
<feature type="domain" description="Dihydrodipicolinate reductase N-terminal" evidence="13">
    <location>
        <begin position="1"/>
        <end position="101"/>
    </location>
</feature>
<evidence type="ECO:0000256" key="3">
    <source>
        <dbReference type="ARBA" id="ARBA00022857"/>
    </source>
</evidence>
<keyword evidence="5" id="KW-0560">Oxidoreductase</keyword>
<evidence type="ECO:0000256" key="10">
    <source>
        <dbReference type="ARBA" id="ARBA00049080"/>
    </source>
</evidence>
<evidence type="ECO:0000256" key="9">
    <source>
        <dbReference type="ARBA" id="ARBA00038983"/>
    </source>
</evidence>
<dbReference type="Pfam" id="PF01113">
    <property type="entry name" value="DapB_N"/>
    <property type="match status" value="1"/>
</dbReference>
<name>A0A239HGZ8_EKHLU</name>
<dbReference type="OrthoDB" id="9790352at2"/>
<accession>A0A239HGZ8</accession>
<comment type="catalytic activity">
    <reaction evidence="10">
        <text>(S)-2,3,4,5-tetrahydrodipicolinate + NADP(+) + H2O = (2S,4S)-4-hydroxy-2,3,4,5-tetrahydrodipicolinate + NADPH + H(+)</text>
        <dbReference type="Rhea" id="RHEA:35331"/>
        <dbReference type="ChEBI" id="CHEBI:15377"/>
        <dbReference type="ChEBI" id="CHEBI:15378"/>
        <dbReference type="ChEBI" id="CHEBI:16845"/>
        <dbReference type="ChEBI" id="CHEBI:57783"/>
        <dbReference type="ChEBI" id="CHEBI:58349"/>
        <dbReference type="ChEBI" id="CHEBI:67139"/>
        <dbReference type="EC" id="1.17.1.8"/>
    </reaction>
</comment>
<dbReference type="CDD" id="cd02274">
    <property type="entry name" value="DHDPR_N"/>
    <property type="match status" value="1"/>
</dbReference>
<evidence type="ECO:0000313" key="16">
    <source>
        <dbReference type="Proteomes" id="UP000198393"/>
    </source>
</evidence>
<keyword evidence="7" id="KW-0457">Lysine biosynthesis</keyword>
<gene>
    <name evidence="15" type="ORF">SAMN05421640_1263</name>
</gene>
<evidence type="ECO:0000256" key="6">
    <source>
        <dbReference type="ARBA" id="ARBA00023027"/>
    </source>
</evidence>
<dbReference type="InterPro" id="IPR000846">
    <property type="entry name" value="DapB_N"/>
</dbReference>
<comment type="catalytic activity">
    <reaction evidence="11">
        <text>(S)-2,3,4,5-tetrahydrodipicolinate + NAD(+) + H2O = (2S,4S)-4-hydroxy-2,3,4,5-tetrahydrodipicolinate + NADH + H(+)</text>
        <dbReference type="Rhea" id="RHEA:35323"/>
        <dbReference type="ChEBI" id="CHEBI:15377"/>
        <dbReference type="ChEBI" id="CHEBI:15378"/>
        <dbReference type="ChEBI" id="CHEBI:16845"/>
        <dbReference type="ChEBI" id="CHEBI:57540"/>
        <dbReference type="ChEBI" id="CHEBI:57945"/>
        <dbReference type="ChEBI" id="CHEBI:67139"/>
        <dbReference type="EC" id="1.17.1.8"/>
    </reaction>
</comment>
<dbReference type="EC" id="1.17.1.8" evidence="9 12"/>
<dbReference type="NCBIfam" id="TIGR00036">
    <property type="entry name" value="dapB"/>
    <property type="match status" value="1"/>
</dbReference>
<dbReference type="PANTHER" id="PTHR20836">
    <property type="entry name" value="DIHYDRODIPICOLINATE REDUCTASE"/>
    <property type="match status" value="1"/>
</dbReference>
<dbReference type="AlphaFoldDB" id="A0A239HGZ8"/>
<dbReference type="InterPro" id="IPR023940">
    <property type="entry name" value="DHDPR_bac"/>
</dbReference>
<dbReference type="InterPro" id="IPR022663">
    <property type="entry name" value="DapB_C"/>
</dbReference>
<dbReference type="EMBL" id="FZPD01000002">
    <property type="protein sequence ID" value="SNS79534.1"/>
    <property type="molecule type" value="Genomic_DNA"/>
</dbReference>
<dbReference type="SUPFAM" id="SSF55347">
    <property type="entry name" value="Glyceraldehyde-3-phosphate dehydrogenase-like, C-terminal domain"/>
    <property type="match status" value="1"/>
</dbReference>
<dbReference type="SUPFAM" id="SSF51735">
    <property type="entry name" value="NAD(P)-binding Rossmann-fold domains"/>
    <property type="match status" value="1"/>
</dbReference>
<evidence type="ECO:0000256" key="2">
    <source>
        <dbReference type="ARBA" id="ARBA00022605"/>
    </source>
</evidence>
<keyword evidence="6" id="KW-0520">NAD</keyword>
<dbReference type="GO" id="GO:0008839">
    <property type="term" value="F:4-hydroxy-tetrahydrodipicolinate reductase"/>
    <property type="evidence" value="ECO:0007669"/>
    <property type="project" value="UniProtKB-UniRule"/>
</dbReference>
<proteinExistence type="inferred from homology"/>
<dbReference type="PANTHER" id="PTHR20836:SF0">
    <property type="entry name" value="4-HYDROXY-TETRAHYDRODIPICOLINATE REDUCTASE 1, CHLOROPLASTIC-RELATED"/>
    <property type="match status" value="1"/>
</dbReference>
<feature type="domain" description="Dihydrodipicolinate reductase C-terminal" evidence="14">
    <location>
        <begin position="104"/>
        <end position="232"/>
    </location>
</feature>
<dbReference type="GO" id="GO:0019877">
    <property type="term" value="P:diaminopimelate biosynthetic process"/>
    <property type="evidence" value="ECO:0007669"/>
    <property type="project" value="UniProtKB-KW"/>
</dbReference>
<evidence type="ECO:0000256" key="7">
    <source>
        <dbReference type="ARBA" id="ARBA00023154"/>
    </source>
</evidence>
<evidence type="ECO:0000313" key="15">
    <source>
        <dbReference type="EMBL" id="SNS79534.1"/>
    </source>
</evidence>
<evidence type="ECO:0000256" key="4">
    <source>
        <dbReference type="ARBA" id="ARBA00022915"/>
    </source>
</evidence>
<keyword evidence="2" id="KW-0028">Amino-acid biosynthesis</keyword>
<evidence type="ECO:0000256" key="11">
    <source>
        <dbReference type="ARBA" id="ARBA00049396"/>
    </source>
</evidence>
<dbReference type="Gene3D" id="3.40.50.720">
    <property type="entry name" value="NAD(P)-binding Rossmann-like Domain"/>
    <property type="match status" value="1"/>
</dbReference>
<keyword evidence="3" id="KW-0521">NADP</keyword>
<evidence type="ECO:0000256" key="12">
    <source>
        <dbReference type="NCBIfam" id="TIGR00036"/>
    </source>
</evidence>
<keyword evidence="4" id="KW-0220">Diaminopimelate biosynthesis</keyword>
<dbReference type="Proteomes" id="UP000198393">
    <property type="component" value="Unassembled WGS sequence"/>
</dbReference>
<organism evidence="15 16">
    <name type="scientific">Ekhidna lutea</name>
    <dbReference type="NCBI Taxonomy" id="447679"/>
    <lineage>
        <taxon>Bacteria</taxon>
        <taxon>Pseudomonadati</taxon>
        <taxon>Bacteroidota</taxon>
        <taxon>Cytophagia</taxon>
        <taxon>Cytophagales</taxon>
        <taxon>Reichenbachiellaceae</taxon>
        <taxon>Ekhidna</taxon>
    </lineage>
</organism>
<dbReference type="PIRSF" id="PIRSF000161">
    <property type="entry name" value="DHPR"/>
    <property type="match status" value="1"/>
</dbReference>
<evidence type="ECO:0000259" key="13">
    <source>
        <dbReference type="Pfam" id="PF01113"/>
    </source>
</evidence>
<evidence type="ECO:0000256" key="1">
    <source>
        <dbReference type="ARBA" id="ARBA00006642"/>
    </source>
</evidence>
<dbReference type="GO" id="GO:0009089">
    <property type="term" value="P:lysine biosynthetic process via diaminopimelate"/>
    <property type="evidence" value="ECO:0007669"/>
    <property type="project" value="UniProtKB-UniRule"/>
</dbReference>
<comment type="similarity">
    <text evidence="1">Belongs to the DapB family.</text>
</comment>
<dbReference type="RefSeq" id="WP_089356011.1">
    <property type="nucleotide sequence ID" value="NZ_FZPD01000002.1"/>
</dbReference>
<evidence type="ECO:0000256" key="8">
    <source>
        <dbReference type="ARBA" id="ARBA00037922"/>
    </source>
</evidence>
<evidence type="ECO:0000256" key="5">
    <source>
        <dbReference type="ARBA" id="ARBA00023002"/>
    </source>
</evidence>
<protein>
    <recommendedName>
        <fullName evidence="9 12">4-hydroxy-tetrahydrodipicolinate reductase</fullName>
        <ecNumber evidence="9 12">1.17.1.8</ecNumber>
    </recommendedName>
</protein>
<reference evidence="15 16" key="1">
    <citation type="submission" date="2017-06" db="EMBL/GenBank/DDBJ databases">
        <authorList>
            <person name="Kim H.J."/>
            <person name="Triplett B.A."/>
        </authorList>
    </citation>
    <scope>NUCLEOTIDE SEQUENCE [LARGE SCALE GENOMIC DNA]</scope>
    <source>
        <strain evidence="15 16">DSM 19307</strain>
    </source>
</reference>
<keyword evidence="16" id="KW-1185">Reference proteome</keyword>
<dbReference type="InterPro" id="IPR036291">
    <property type="entry name" value="NAD(P)-bd_dom_sf"/>
</dbReference>
<comment type="pathway">
    <text evidence="8">Amino-acid biosynthesis; L-lysine biosynthesis via DAP pathway; (S)-tetrahydrodipicolinate from L-aspartate: step 4/4.</text>
</comment>
<sequence>MKIALIGYGKMGKAIEQIALGEGHTIDFIIKSPKDLAHLAPNSVDLAIEFTQPESAFQNLSHCLKNQIPVISGTTGWLDQLTEIETFCKEKNGTFLYASNFSIGVNLFFELNKWLAEKMAQLEFRPAIKEIHHTEKKDSPSGTAITLAEGITASHPLLTSWVNEESTDHKKLGIVSERIPNVPGTHTVSYSSPLESIEITHTAHNRSVFAQGVMKVGEWIHSKKGVFTMSDFINDN</sequence>
<evidence type="ECO:0000259" key="14">
    <source>
        <dbReference type="Pfam" id="PF05173"/>
    </source>
</evidence>
<dbReference type="Gene3D" id="3.30.360.10">
    <property type="entry name" value="Dihydrodipicolinate Reductase, domain 2"/>
    <property type="match status" value="1"/>
</dbReference>